<reference evidence="2 3" key="1">
    <citation type="submission" date="2012-11" db="EMBL/GenBank/DDBJ databases">
        <title>Whole genome sequence of Acetobacter orientalis 21F-2.</title>
        <authorList>
            <person name="Azuma Y."/>
            <person name="Higashiura N."/>
            <person name="Hirakawa H."/>
            <person name="Matsushita K."/>
        </authorList>
    </citation>
    <scope>NUCLEOTIDE SEQUENCE [LARGE SCALE GENOMIC DNA]</scope>
    <source>
        <strain evidence="2 3">21F-2</strain>
    </source>
</reference>
<name>A0A2Z5ZFM5_9PROT</name>
<accession>A0A2Z5ZFM5</accession>
<evidence type="ECO:0000313" key="2">
    <source>
        <dbReference type="EMBL" id="GAN65502.1"/>
    </source>
</evidence>
<accession>A0A0D6NHG3</accession>
<keyword evidence="3" id="KW-1185">Reference proteome</keyword>
<dbReference type="EMBL" id="BAMX01000010">
    <property type="protein sequence ID" value="GAN65502.1"/>
    <property type="molecule type" value="Genomic_DNA"/>
</dbReference>
<dbReference type="AlphaFoldDB" id="A0A2Z5ZFM5"/>
<dbReference type="KEGG" id="aot:AcetOri_orf01767"/>
<sequence length="89" mass="9961">MKKEGILSKVWKEPYLETCCRSALHRLCLSGALGRPEGLQDDPCLKRMQGMGFVTRSAQGRFYITEEGQARHTQEVLKRKAPLKPGVGS</sequence>
<dbReference type="STRING" id="1231341.Abor_010_065"/>
<proteinExistence type="predicted"/>
<evidence type="ECO:0000313" key="4">
    <source>
        <dbReference type="Proteomes" id="UP000270034"/>
    </source>
</evidence>
<dbReference type="Proteomes" id="UP000270034">
    <property type="component" value="Chromosome"/>
</dbReference>
<evidence type="ECO:0000313" key="3">
    <source>
        <dbReference type="Proteomes" id="UP000032670"/>
    </source>
</evidence>
<evidence type="ECO:0000313" key="1">
    <source>
        <dbReference type="EMBL" id="BBC79532.1"/>
    </source>
</evidence>
<reference evidence="1 4" key="2">
    <citation type="submission" date="2018-02" db="EMBL/GenBank/DDBJ databases">
        <title>Acetobacter orientalis genome.</title>
        <authorList>
            <person name="Nakashima N."/>
            <person name="Tamura T."/>
        </authorList>
    </citation>
    <scope>NUCLEOTIDE SEQUENCE [LARGE SCALE GENOMIC DNA]</scope>
    <source>
        <strain evidence="1 4">FAN1</strain>
    </source>
</reference>
<protein>
    <submittedName>
        <fullName evidence="1">Uncharacterized protein</fullName>
    </submittedName>
</protein>
<dbReference type="Proteomes" id="UP000032670">
    <property type="component" value="Unassembled WGS sequence"/>
</dbReference>
<organism evidence="1 4">
    <name type="scientific">Acetobacter orientalis</name>
    <dbReference type="NCBI Taxonomy" id="146474"/>
    <lineage>
        <taxon>Bacteria</taxon>
        <taxon>Pseudomonadati</taxon>
        <taxon>Pseudomonadota</taxon>
        <taxon>Alphaproteobacteria</taxon>
        <taxon>Acetobacterales</taxon>
        <taxon>Acetobacteraceae</taxon>
        <taxon>Acetobacter</taxon>
    </lineage>
</organism>
<gene>
    <name evidence="2" type="ORF">Abor_010_065</name>
    <name evidence="1" type="ORF">AcetOrient_orf01767</name>
</gene>
<dbReference type="EMBL" id="AP018515">
    <property type="protein sequence ID" value="BBC79532.1"/>
    <property type="molecule type" value="Genomic_DNA"/>
</dbReference>